<comment type="caution">
    <text evidence="1">The sequence shown here is derived from an EMBL/GenBank/DDBJ whole genome shotgun (WGS) entry which is preliminary data.</text>
</comment>
<sequence length="260" mass="29592">MAHFQGQTSPRAGKPLLLSIFICYSLSFLPSRSKRPIFNVKRALEQVNPLFCRFLCAIINGLFDDHELQYHYSLNISWTSSKTLAMEPVGPHGQNDPFSRLNKPRSGKPLFCQFSYAIVHGFFGDPNVRPPFYAKNFHGRPLRPFLWSQLAITTKTAHFEGQTNPGAVNPLFCQFSYAIVHGFFGDPKSQLAITTRTAHFKNQTTPEKVNPLFCQFSCSIVHRFFSNPKFRPKICQNFSWTSIKTLAMEQVDPHGQNGPF</sequence>
<protein>
    <submittedName>
        <fullName evidence="1">Uncharacterized protein</fullName>
    </submittedName>
</protein>
<proteinExistence type="predicted"/>
<dbReference type="EMBL" id="JACXVP010000011">
    <property type="protein sequence ID" value="KAG5574358.1"/>
    <property type="molecule type" value="Genomic_DNA"/>
</dbReference>
<evidence type="ECO:0000313" key="2">
    <source>
        <dbReference type="Proteomes" id="UP000824120"/>
    </source>
</evidence>
<evidence type="ECO:0000313" key="1">
    <source>
        <dbReference type="EMBL" id="KAG5574358.1"/>
    </source>
</evidence>
<gene>
    <name evidence="1" type="ORF">H5410_054492</name>
</gene>
<dbReference type="Proteomes" id="UP000824120">
    <property type="component" value="Chromosome 11"/>
</dbReference>
<keyword evidence="2" id="KW-1185">Reference proteome</keyword>
<name>A0A9J5WHM9_SOLCO</name>
<reference evidence="1 2" key="1">
    <citation type="submission" date="2020-09" db="EMBL/GenBank/DDBJ databases">
        <title>De no assembly of potato wild relative species, Solanum commersonii.</title>
        <authorList>
            <person name="Cho K."/>
        </authorList>
    </citation>
    <scope>NUCLEOTIDE SEQUENCE [LARGE SCALE GENOMIC DNA]</scope>
    <source>
        <strain evidence="1">LZ3.2</strain>
        <tissue evidence="1">Leaf</tissue>
    </source>
</reference>
<accession>A0A9J5WHM9</accession>
<organism evidence="1 2">
    <name type="scientific">Solanum commersonii</name>
    <name type="common">Commerson's wild potato</name>
    <name type="synonym">Commerson's nightshade</name>
    <dbReference type="NCBI Taxonomy" id="4109"/>
    <lineage>
        <taxon>Eukaryota</taxon>
        <taxon>Viridiplantae</taxon>
        <taxon>Streptophyta</taxon>
        <taxon>Embryophyta</taxon>
        <taxon>Tracheophyta</taxon>
        <taxon>Spermatophyta</taxon>
        <taxon>Magnoliopsida</taxon>
        <taxon>eudicotyledons</taxon>
        <taxon>Gunneridae</taxon>
        <taxon>Pentapetalae</taxon>
        <taxon>asterids</taxon>
        <taxon>lamiids</taxon>
        <taxon>Solanales</taxon>
        <taxon>Solanaceae</taxon>
        <taxon>Solanoideae</taxon>
        <taxon>Solaneae</taxon>
        <taxon>Solanum</taxon>
    </lineage>
</organism>
<dbReference type="AlphaFoldDB" id="A0A9J5WHM9"/>